<reference evidence="1 3" key="4">
    <citation type="journal article" date="2002" name="Genome Biol.">
        <title>The transposable elements of the Drosophila melanogaster euchromatin: a genomics perspective.</title>
        <authorList>
            <person name="Kaminker J.S."/>
            <person name="Bergman C.M."/>
            <person name="Kronmiller B."/>
            <person name="Carlson J."/>
            <person name="Svirskas R."/>
            <person name="Patel S."/>
            <person name="Frise E."/>
            <person name="Wheeler D.A."/>
            <person name="Lewis S.E."/>
            <person name="Rubin G.M."/>
            <person name="Ashburner M."/>
            <person name="Celniker S.E."/>
        </authorList>
    </citation>
    <scope>NUCLEOTIDE SEQUENCE [LARGE SCALE GENOMIC DNA]</scope>
    <source>
        <strain evidence="3">Berkeley</strain>
    </source>
</reference>
<reference evidence="1 3" key="8">
    <citation type="journal article" date="2007" name="Science">
        <title>Sequence finishing and mapping of Drosophila melanogaster heterochromatin.</title>
        <authorList>
            <person name="Hoskins R.A."/>
            <person name="Carlson J.W."/>
            <person name="Kennedy C."/>
            <person name="Acevedo D."/>
            <person name="Evans-Holm M."/>
            <person name="Frise E."/>
            <person name="Wan K.H."/>
            <person name="Park S."/>
            <person name="Mendez-Lago M."/>
            <person name="Rossi F."/>
            <person name="Villasante A."/>
            <person name="Dimitri P."/>
            <person name="Karpen G.H."/>
            <person name="Celniker S.E."/>
        </authorList>
    </citation>
    <scope>NUCLEOTIDE SEQUENCE [LARGE SCALE GENOMIC DNA]</scope>
    <source>
        <strain evidence="3">Berkeley</strain>
    </source>
</reference>
<proteinExistence type="predicted"/>
<reference evidence="1 3" key="3">
    <citation type="journal article" date="2002" name="Genome Biol.">
        <title>Annotation of the Drosophila melanogaster euchromatic genome: a systematic review.</title>
        <authorList>
            <person name="Misra S."/>
            <person name="Crosby M.A."/>
            <person name="Mungall C.J."/>
            <person name="Matthews B.B."/>
            <person name="Campbell K.S."/>
            <person name="Hradecky P."/>
            <person name="Huang Y."/>
            <person name="Kaminker J.S."/>
            <person name="Millburn G.H."/>
            <person name="Prochnik S.E."/>
            <person name="Smith C.D."/>
            <person name="Tupy J.L."/>
            <person name="Whitfied E.J."/>
            <person name="Bayraktaroglu L."/>
            <person name="Berman B.P."/>
            <person name="Bettencourt B.R."/>
            <person name="Celniker S.E."/>
            <person name="de Grey A.D."/>
            <person name="Drysdale R.A."/>
            <person name="Harris N.L."/>
            <person name="Richter J."/>
            <person name="Russo S."/>
            <person name="Schroeder A.J."/>
            <person name="Shu S.Q."/>
            <person name="Stapleton M."/>
            <person name="Yamada C."/>
            <person name="Ashburner M."/>
            <person name="Gelbart W.M."/>
            <person name="Rubin G.M."/>
            <person name="Lewis S.E."/>
        </authorList>
    </citation>
    <scope>GENOME REANNOTATION</scope>
    <source>
        <strain evidence="3">Berkeley</strain>
    </source>
</reference>
<dbReference type="AlphaFoldDB" id="A0A6H2EFZ8"/>
<reference evidence="1 3" key="6">
    <citation type="journal article" date="2005" name="PLoS Comput. Biol.">
        <title>Combined evidence annotation of transposable elements in genome sequences.</title>
        <authorList>
            <person name="Quesneville H."/>
            <person name="Bergman C.M."/>
            <person name="Andrieu O."/>
            <person name="Autard D."/>
            <person name="Nouaud D."/>
            <person name="Ashburner M."/>
            <person name="Anxolabehere D."/>
        </authorList>
    </citation>
    <scope>NUCLEOTIDE SEQUENCE [LARGE SCALE GENOMIC DNA]</scope>
    <source>
        <strain evidence="3">Berkeley</strain>
    </source>
</reference>
<dbReference type="InParanoid" id="A0A6H2EFZ8"/>
<gene>
    <name evidence="1" type="primary">Dmel\CG46440</name>
    <name evidence="1 2" type="ORF">CG46440</name>
    <name evidence="1" type="ORF">Dmel_CG46440</name>
</gene>
<name>A0A6H2EFZ8_DROME</name>
<organism evidence="1 3">
    <name type="scientific">Drosophila melanogaster</name>
    <name type="common">Fruit fly</name>
    <dbReference type="NCBI Taxonomy" id="7227"/>
    <lineage>
        <taxon>Eukaryota</taxon>
        <taxon>Metazoa</taxon>
        <taxon>Ecdysozoa</taxon>
        <taxon>Arthropoda</taxon>
        <taxon>Hexapoda</taxon>
        <taxon>Insecta</taxon>
        <taxon>Pterygota</taxon>
        <taxon>Neoptera</taxon>
        <taxon>Endopterygota</taxon>
        <taxon>Diptera</taxon>
        <taxon>Brachycera</taxon>
        <taxon>Muscomorpha</taxon>
        <taxon>Ephydroidea</taxon>
        <taxon>Drosophilidae</taxon>
        <taxon>Drosophila</taxon>
        <taxon>Sophophora</taxon>
    </lineage>
</organism>
<protein>
    <submittedName>
        <fullName evidence="1">Uncharacterized protein</fullName>
    </submittedName>
</protein>
<dbReference type="FlyBase" id="FBgn0287210">
    <property type="gene designation" value="CG46440"/>
</dbReference>
<reference evidence="1 3" key="11">
    <citation type="journal article" date="2015" name="Genome Res.">
        <title>The Release 6 reference sequence of the Drosophila melanogaster genome.</title>
        <authorList>
            <person name="Hoskins R.A."/>
            <person name="Carlson J.W."/>
            <person name="Wan K.H."/>
            <person name="Park S."/>
            <person name="Mendez I."/>
            <person name="Galle S.E."/>
            <person name="Booth B.W."/>
            <person name="Pfeiffer B.D."/>
            <person name="George R.A."/>
            <person name="Svirskas R."/>
            <person name="Krzywinski M."/>
            <person name="Schein J."/>
            <person name="Accardo M.C."/>
            <person name="Damia E."/>
            <person name="Messina G."/>
            <person name="Mendez-Lago M."/>
            <person name="de Pablos B."/>
            <person name="Demakova O.V."/>
            <person name="Andreyeva E.N."/>
            <person name="Boldyreva L.V."/>
            <person name="Marra M."/>
            <person name="Carvalho A.B."/>
            <person name="Dimitri P."/>
            <person name="Villasante A."/>
            <person name="Zhimulev I.F."/>
            <person name="Rubin G.M."/>
            <person name="Karpen G.H."/>
            <person name="Celniker S.E."/>
        </authorList>
    </citation>
    <scope>NUCLEOTIDE SEQUENCE [LARGE SCALE GENOMIC DNA]</scope>
    <source>
        <strain evidence="3">Berkeley</strain>
    </source>
</reference>
<reference evidence="1 3" key="1">
    <citation type="journal article" date="2000" name="Science">
        <title>The genome sequence of Drosophila melanogaster.</title>
        <authorList>
            <person name="Adams M.D."/>
            <person name="Celniker S.E."/>
            <person name="Holt R.A."/>
            <person name="Evans C.A."/>
            <person name="Gocayne J.D."/>
            <person name="Amanatides P.G."/>
            <person name="Scherer S.E."/>
            <person name="Li P.W."/>
            <person name="Hoskins R.A."/>
            <person name="Galle R.F."/>
            <person name="George R.A."/>
            <person name="Lewis S.E."/>
            <person name="Richards S."/>
            <person name="Ashburner M."/>
            <person name="Henderson S.N."/>
            <person name="Sutton G.G."/>
            <person name="Wortman J.R."/>
            <person name="Yandell M.D."/>
            <person name="Zhang Q."/>
            <person name="Chen L.X."/>
            <person name="Brandon R.C."/>
            <person name="Rogers Y.H."/>
            <person name="Blazej R.G."/>
            <person name="Champe M."/>
            <person name="Pfeiffer B.D."/>
            <person name="Wan K.H."/>
            <person name="Doyle C."/>
            <person name="Baxter E.G."/>
            <person name="Helt G."/>
            <person name="Nelson C.R."/>
            <person name="Gabor G.L."/>
            <person name="Abril J.F."/>
            <person name="Agbayani A."/>
            <person name="An H.J."/>
            <person name="Andrews-Pfannkoch C."/>
            <person name="Baldwin D."/>
            <person name="Ballew R.M."/>
            <person name="Basu A."/>
            <person name="Baxendale J."/>
            <person name="Bayraktaroglu L."/>
            <person name="Beasley E.M."/>
            <person name="Beeson K.Y."/>
            <person name="Benos P.V."/>
            <person name="Berman B.P."/>
            <person name="Bhandari D."/>
            <person name="Bolshakov S."/>
            <person name="Borkova D."/>
            <person name="Botchan M.R."/>
            <person name="Bouck J."/>
            <person name="Brokstein P."/>
            <person name="Brottier P."/>
            <person name="Burtis K.C."/>
            <person name="Busam D.A."/>
            <person name="Butler H."/>
            <person name="Cadieu E."/>
            <person name="Center A."/>
            <person name="Chandra I."/>
            <person name="Cherry J.M."/>
            <person name="Cawley S."/>
            <person name="Dahlke C."/>
            <person name="Davenport L.B."/>
            <person name="Davies P."/>
            <person name="de Pablos B."/>
            <person name="Delcher A."/>
            <person name="Deng Z."/>
            <person name="Mays A.D."/>
            <person name="Dew I."/>
            <person name="Dietz S.M."/>
            <person name="Dodson K."/>
            <person name="Doup L.E."/>
            <person name="Downes M."/>
            <person name="Dugan-Rocha S."/>
            <person name="Dunkov B.C."/>
            <person name="Dunn P."/>
            <person name="Durbin K.J."/>
            <person name="Evangelista C.C."/>
            <person name="Ferraz C."/>
            <person name="Ferriera S."/>
            <person name="Fleischmann W."/>
            <person name="Fosler C."/>
            <person name="Gabrielian A.E."/>
            <person name="Garg N.S."/>
            <person name="Gelbart W.M."/>
            <person name="Glasser K."/>
            <person name="Glodek A."/>
            <person name="Gong F."/>
            <person name="Gorrell J.H."/>
            <person name="Gu Z."/>
            <person name="Guan P."/>
            <person name="Harris M."/>
            <person name="Harris N.L."/>
            <person name="Harvey D."/>
            <person name="Heiman T.J."/>
            <person name="Hernandez J.R."/>
            <person name="Houck J."/>
            <person name="Hostin D."/>
            <person name="Houston K.A."/>
            <person name="Howland T.J."/>
            <person name="Wei M.H."/>
            <person name="Ibegwam C."/>
            <person name="Jalali M."/>
            <person name="Kalush F."/>
            <person name="Karpen G.H."/>
            <person name="Ke Z."/>
            <person name="Kennison J.A."/>
            <person name="Ketchum K.A."/>
            <person name="Kimmel B.E."/>
            <person name="Kodira C.D."/>
            <person name="Kraft C."/>
            <person name="Kravitz S."/>
            <person name="Kulp D."/>
            <person name="Lai Z."/>
            <person name="Lasko P."/>
            <person name="Lei Y."/>
            <person name="Levitsky A.A."/>
            <person name="Li J."/>
            <person name="Li Z."/>
            <person name="Liang Y."/>
            <person name="Lin X."/>
            <person name="Liu X."/>
            <person name="Mattei B."/>
            <person name="McIntosh T.C."/>
            <person name="McLeod M.P."/>
            <person name="McPherson D."/>
            <person name="Merkulov G."/>
            <person name="Milshina N.V."/>
            <person name="Mobarry C."/>
            <person name="Morris J."/>
            <person name="Moshrefi A."/>
            <person name="Mount S.M."/>
            <person name="Moy M."/>
            <person name="Murphy B."/>
            <person name="Murphy L."/>
            <person name="Muzny D.M."/>
            <person name="Nelson D.L."/>
            <person name="Nelson D.R."/>
            <person name="Nelson K.A."/>
            <person name="Nixon K."/>
            <person name="Nusskern D.R."/>
            <person name="Pacleb J.M."/>
            <person name="Palazzolo M."/>
            <person name="Pittman G.S."/>
            <person name="Pan S."/>
            <person name="Pollard J."/>
            <person name="Puri V."/>
            <person name="Reese M.G."/>
            <person name="Reinert K."/>
            <person name="Remington K."/>
            <person name="Saunders R.D."/>
            <person name="Scheeler F."/>
            <person name="Shen H."/>
            <person name="Shue B.C."/>
            <person name="Siden-Kiamos I."/>
            <person name="Simpson M."/>
            <person name="Skupski M.P."/>
            <person name="Smith T."/>
            <person name="Spier E."/>
            <person name="Spradling A.C."/>
            <person name="Stapleton M."/>
            <person name="Strong R."/>
            <person name="Sun E."/>
            <person name="Svirskas R."/>
            <person name="Tector C."/>
            <person name="Turner R."/>
            <person name="Venter E."/>
            <person name="Wang A.H."/>
            <person name="Wang X."/>
            <person name="Wang Z.Y."/>
            <person name="Wassarman D.A."/>
            <person name="Weinstock G.M."/>
            <person name="Weissenbach J."/>
            <person name="Williams S.M."/>
            <person name="WoodageT"/>
            <person name="Worley K.C."/>
            <person name="Wu D."/>
            <person name="Yang S."/>
            <person name="Yao Q.A."/>
            <person name="Ye J."/>
            <person name="Yeh R.F."/>
            <person name="Zaveri J.S."/>
            <person name="Zhan M."/>
            <person name="Zhang G."/>
            <person name="Zhao Q."/>
            <person name="Zheng L."/>
            <person name="Zheng X.H."/>
            <person name="Zhong F.N."/>
            <person name="Zhong W."/>
            <person name="Zhou X."/>
            <person name="Zhu S."/>
            <person name="Zhu X."/>
            <person name="Smith H.O."/>
            <person name="Gibbs R.A."/>
            <person name="Myers E.W."/>
            <person name="Rubin G.M."/>
            <person name="Venter J.C."/>
        </authorList>
    </citation>
    <scope>NUCLEOTIDE SEQUENCE [LARGE SCALE GENOMIC DNA]</scope>
    <source>
        <strain evidence="3">Berkeley</strain>
    </source>
</reference>
<reference evidence="1 3" key="10">
    <citation type="journal article" date="2015" name="G3 (Bethesda)">
        <title>Gene Model Annotations for Drosophila melanogaster: The Rule-Benders.</title>
        <authorList>
            <consortium name="FlyBase Consortium"/>
            <person name="Crosby M.A."/>
            <person name="Gramates L.S."/>
            <person name="Dos Santos G."/>
            <person name="Matthews B.B."/>
            <person name="St Pierre S.E."/>
            <person name="Zhou P."/>
            <person name="Schroeder A.J."/>
            <person name="Falls K."/>
            <person name="Emmert D.B."/>
            <person name="Russo S.M."/>
            <person name="Gelbart W.M."/>
            <person name="null"/>
        </authorList>
    </citation>
    <scope>NUCLEOTIDE SEQUENCE [LARGE SCALE GENOMIC DNA]</scope>
    <source>
        <strain evidence="3">Berkeley</strain>
    </source>
</reference>
<dbReference type="Proteomes" id="UP000000803">
    <property type="component" value="Chromosome X"/>
</dbReference>
<reference evidence="1 3" key="2">
    <citation type="journal article" date="2002" name="Genome Biol.">
        <title>Finishing a whole-genome shotgun: release 3 of the Drosophila melanogaster euchromatic genome sequence.</title>
        <authorList>
            <person name="Celniker S.E."/>
            <person name="Wheeler D.A."/>
            <person name="Kronmiller B."/>
            <person name="Carlson J.W."/>
            <person name="Halpern A."/>
            <person name="Patel S."/>
            <person name="Adams M."/>
            <person name="Champe M."/>
            <person name="Dugan S.P."/>
            <person name="Frise E."/>
            <person name="Hodgson A."/>
            <person name="George R.A."/>
            <person name="Hoskins R.A."/>
            <person name="Laverty T."/>
            <person name="Muzny D.M."/>
            <person name="Nelson C.R."/>
            <person name="Pacleb J.M."/>
            <person name="Park S."/>
            <person name="Pfeiffer B.D."/>
            <person name="Richards S."/>
            <person name="Sodergren E.J."/>
            <person name="Svirskas R."/>
            <person name="Tabor P.E."/>
            <person name="Wan K."/>
            <person name="Stapleton M."/>
            <person name="Sutton G.G."/>
            <person name="Venter C."/>
            <person name="Weinstock G."/>
            <person name="Scherer S.E."/>
            <person name="Myers E.W."/>
            <person name="Gibbs R.A."/>
            <person name="Rubin G.M."/>
        </authorList>
    </citation>
    <scope>NUCLEOTIDE SEQUENCE [LARGE SCALE GENOMIC DNA]</scope>
    <source>
        <strain evidence="3">Berkeley</strain>
    </source>
</reference>
<accession>A0A6H2EFZ8</accession>
<evidence type="ECO:0000313" key="1">
    <source>
        <dbReference type="EMBL" id="QJC18372.1"/>
    </source>
</evidence>
<evidence type="ECO:0000313" key="3">
    <source>
        <dbReference type="Proteomes" id="UP000000803"/>
    </source>
</evidence>
<sequence>MSTNICNLQVTKNTNPNQNRLEEQQTKLFDFGRTESDATHPILRSDHQRELVDCLTCGNQFKCNSYSDICSHYIFYHPHILDHLPKCLYCKRDVHRFQRGNKSEPEIYHFCSPRKQR</sequence>
<evidence type="ECO:0000313" key="2">
    <source>
        <dbReference type="FlyBase" id="FBgn0287210"/>
    </source>
</evidence>
<reference evidence="1 3" key="9">
    <citation type="journal article" date="2015" name="G3 (Bethesda)">
        <title>Gene Model Annotations for Drosophila melanogaster: Impact of High-Throughput Data.</title>
        <authorList>
            <consortium name="FlyBase Consortium"/>
            <person name="Matthews B.B."/>
            <person name="Dos Santos G."/>
            <person name="Crosby M.A."/>
            <person name="Emmert D.B."/>
            <person name="St Pierre S.E."/>
            <person name="Gramates L.S."/>
            <person name="Zhou P."/>
            <person name="Schroeder A.J."/>
            <person name="Falls K."/>
            <person name="Strelets V."/>
            <person name="Russo S.M."/>
            <person name="Gelbart W.M."/>
            <person name="null"/>
        </authorList>
    </citation>
    <scope>NUCLEOTIDE SEQUENCE [LARGE SCALE GENOMIC DNA]</scope>
    <source>
        <strain evidence="3">Berkeley</strain>
    </source>
</reference>
<dbReference type="EMBL" id="AE014298">
    <property type="protein sequence ID" value="QJC18372.1"/>
    <property type="molecule type" value="Genomic_DNA"/>
</dbReference>
<reference evidence="1 3" key="7">
    <citation type="journal article" date="2007" name="Science">
        <title>The Release 5.1 annotation of Drosophila melanogaster heterochromatin.</title>
        <authorList>
            <person name="Smith C.D."/>
            <person name="Shu S."/>
            <person name="Mungall C.J."/>
            <person name="Karpen G.H."/>
        </authorList>
    </citation>
    <scope>NUCLEOTIDE SEQUENCE [LARGE SCALE GENOMIC DNA]</scope>
    <source>
        <strain evidence="3">Berkeley</strain>
    </source>
</reference>
<keyword evidence="3" id="KW-1185">Reference proteome</keyword>
<dbReference type="OrthoDB" id="7846152at2759"/>
<reference evidence="1 3" key="5">
    <citation type="journal article" date="2002" name="Genome Biol.">
        <title>Heterochromatic sequences in a Drosophila whole-genome shotgun assembly.</title>
        <authorList>
            <person name="Hoskins R.A."/>
            <person name="Smith C.D."/>
            <person name="Carlson J.W."/>
            <person name="Carvalho A.B."/>
            <person name="Halpern A."/>
            <person name="Kaminker J.S."/>
            <person name="Kennedy C."/>
            <person name="Mungall C.J."/>
            <person name="Sullivan B.A."/>
            <person name="Sutton G.G."/>
            <person name="Yasuhara J.C."/>
            <person name="Wakimoto B.T."/>
            <person name="Myers E.W."/>
            <person name="Celniker S.E."/>
            <person name="Rubin G.M."/>
            <person name="Karpen G.H."/>
        </authorList>
    </citation>
    <scope>NUCLEOTIDE SEQUENCE [LARGE SCALE GENOMIC DNA]</scope>
    <source>
        <strain evidence="3">Berkeley</strain>
    </source>
</reference>
<dbReference type="VEuPathDB" id="VectorBase:FBgn0287210"/>
<dbReference type="AGR" id="FB:FBgn0287210"/>